<dbReference type="AlphaFoldDB" id="A0A194WY11"/>
<sequence length="340" mass="38470">MALLRTESKTELEVLSSLLGFKGEKMADVIFAAIDFQGAANIEEGYKTSTNSEFGIATLDTRDLLRTTQIRKDPSSFISTRTFITGTHKHWRKVTRKYRFGTPERVSIYELPAKVRHALMIQDDVAESKPRILVTIQHAFNGHSMHALRVTKENGLQAVSEELYISRIAAKVLHRRDNCRIPLTELSTELDLPFREDPDLHVCGDFGVAGNDANCIIRALLLLAVRNQETFQCDEDQVRLLAQLRGIAEAPLPPQKTAMEVKRLLALQPTKPLDDSDVPIDTSFFASRLPKSKDEGWRRWSRRKELHQAHFPTYRESLGSTSEAQESEVEDVSIQNFPAT</sequence>
<protein>
    <recommendedName>
        <fullName evidence="2">Gfd2/YDR514C-like C-terminal domain-containing protein</fullName>
    </recommendedName>
</protein>
<keyword evidence="4" id="KW-1185">Reference proteome</keyword>
<dbReference type="RefSeq" id="XP_018067213.1">
    <property type="nucleotide sequence ID" value="XM_018222894.1"/>
</dbReference>
<evidence type="ECO:0000313" key="3">
    <source>
        <dbReference type="EMBL" id="KUJ12858.1"/>
    </source>
</evidence>
<dbReference type="GeneID" id="28832620"/>
<name>A0A194WY11_MOLSC</name>
<dbReference type="Pfam" id="PF21762">
    <property type="entry name" value="DEDDh_C"/>
    <property type="match status" value="1"/>
</dbReference>
<dbReference type="EMBL" id="KQ947423">
    <property type="protein sequence ID" value="KUJ12858.1"/>
    <property type="molecule type" value="Genomic_DNA"/>
</dbReference>
<dbReference type="OrthoDB" id="5953249at2759"/>
<evidence type="ECO:0000256" key="1">
    <source>
        <dbReference type="SAM" id="MobiDB-lite"/>
    </source>
</evidence>
<feature type="domain" description="Gfd2/YDR514C-like C-terminal" evidence="2">
    <location>
        <begin position="47"/>
        <end position="221"/>
    </location>
</feature>
<organism evidence="3 4">
    <name type="scientific">Mollisia scopiformis</name>
    <name type="common">Conifer needle endophyte fungus</name>
    <name type="synonym">Phialocephala scopiformis</name>
    <dbReference type="NCBI Taxonomy" id="149040"/>
    <lineage>
        <taxon>Eukaryota</taxon>
        <taxon>Fungi</taxon>
        <taxon>Dikarya</taxon>
        <taxon>Ascomycota</taxon>
        <taxon>Pezizomycotina</taxon>
        <taxon>Leotiomycetes</taxon>
        <taxon>Helotiales</taxon>
        <taxon>Mollisiaceae</taxon>
        <taxon>Mollisia</taxon>
    </lineage>
</organism>
<accession>A0A194WY11</accession>
<dbReference type="InParanoid" id="A0A194WY11"/>
<feature type="region of interest" description="Disordered" evidence="1">
    <location>
        <begin position="311"/>
        <end position="340"/>
    </location>
</feature>
<evidence type="ECO:0000313" key="4">
    <source>
        <dbReference type="Proteomes" id="UP000070700"/>
    </source>
</evidence>
<dbReference type="InterPro" id="IPR048519">
    <property type="entry name" value="Gfd2/YDR514C-like_C"/>
</dbReference>
<dbReference type="KEGG" id="psco:LY89DRAFT_785424"/>
<gene>
    <name evidence="3" type="ORF">LY89DRAFT_785424</name>
</gene>
<evidence type="ECO:0000259" key="2">
    <source>
        <dbReference type="Pfam" id="PF21762"/>
    </source>
</evidence>
<dbReference type="Proteomes" id="UP000070700">
    <property type="component" value="Unassembled WGS sequence"/>
</dbReference>
<reference evidence="3 4" key="1">
    <citation type="submission" date="2015-10" db="EMBL/GenBank/DDBJ databases">
        <title>Full genome of DAOMC 229536 Phialocephala scopiformis, a fungal endophyte of spruce producing the potent anti-insectan compound rugulosin.</title>
        <authorList>
            <consortium name="DOE Joint Genome Institute"/>
            <person name="Walker A.K."/>
            <person name="Frasz S.L."/>
            <person name="Seifert K.A."/>
            <person name="Miller J.D."/>
            <person name="Mondo S.J."/>
            <person name="Labutti K."/>
            <person name="Lipzen A."/>
            <person name="Dockter R."/>
            <person name="Kennedy M."/>
            <person name="Grigoriev I.V."/>
            <person name="Spatafora J.W."/>
        </authorList>
    </citation>
    <scope>NUCLEOTIDE SEQUENCE [LARGE SCALE GENOMIC DNA]</scope>
    <source>
        <strain evidence="3 4">CBS 120377</strain>
    </source>
</reference>
<proteinExistence type="predicted"/>